<gene>
    <name evidence="1" type="ORF">BN890_33930</name>
</gene>
<sequence>MGKQNNNLSDRGLYTNGKYNESFVLIFILNIEVNTLKQYGIS</sequence>
<dbReference type="AlphaFoldDB" id="W6PP43"/>
<protein>
    <submittedName>
        <fullName evidence="1">Uncharacterized protein</fullName>
    </submittedName>
</protein>
<dbReference type="Proteomes" id="UP000019380">
    <property type="component" value="Unassembled WGS sequence"/>
</dbReference>
<evidence type="ECO:0000313" key="2">
    <source>
        <dbReference type="Proteomes" id="UP000019380"/>
    </source>
</evidence>
<organism evidence="1 2">
    <name type="scientific">Bacteroides xylanisolvens SD CC 1b</name>
    <dbReference type="NCBI Taxonomy" id="702447"/>
    <lineage>
        <taxon>Bacteria</taxon>
        <taxon>Pseudomonadati</taxon>
        <taxon>Bacteroidota</taxon>
        <taxon>Bacteroidia</taxon>
        <taxon>Bacteroidales</taxon>
        <taxon>Bacteroidaceae</taxon>
        <taxon>Bacteroides</taxon>
    </lineage>
</organism>
<evidence type="ECO:0000313" key="1">
    <source>
        <dbReference type="EMBL" id="CDM05800.1"/>
    </source>
</evidence>
<reference evidence="1 2" key="1">
    <citation type="submission" date="2013-12" db="EMBL/GenBank/DDBJ databases">
        <title>Improved hybrid genome assemblies of Bacteroides xylanisolvens SD CC 1b and Bacteroides xylanisolvens SD CC 2a using Illumina and 454 Sequencing.</title>
        <authorList>
            <person name="Ramaraj T."/>
            <person name="Sundararajan A."/>
            <person name="Mudge J."/>
            <person name="Schilkey F.D."/>
            <person name="Delvecchio V."/>
            <person name="Donlon M."/>
            <person name="Ziemer C."/>
        </authorList>
    </citation>
    <scope>NUCLEOTIDE SEQUENCE [LARGE SCALE GENOMIC DNA]</scope>
</reference>
<comment type="caution">
    <text evidence="1">The sequence shown here is derived from an EMBL/GenBank/DDBJ whole genome shotgun (WGS) entry which is preliminary data.</text>
</comment>
<dbReference type="EMBL" id="CBXG010000039">
    <property type="protein sequence ID" value="CDM05800.1"/>
    <property type="molecule type" value="Genomic_DNA"/>
</dbReference>
<accession>W6PP43</accession>
<proteinExistence type="predicted"/>
<name>W6PP43_9BACE</name>